<gene>
    <name evidence="2" type="ORF">A7A08_01275</name>
</gene>
<dbReference type="SUPFAM" id="SSF55729">
    <property type="entry name" value="Acyl-CoA N-acyltransferases (Nat)"/>
    <property type="match status" value="1"/>
</dbReference>
<dbReference type="Proteomes" id="UP000095087">
    <property type="component" value="Unassembled WGS sequence"/>
</dbReference>
<name>A0A1E2S1A2_9HYPH</name>
<dbReference type="Gene3D" id="3.40.630.30">
    <property type="match status" value="1"/>
</dbReference>
<dbReference type="AlphaFoldDB" id="A0A1E2S1A2"/>
<proteinExistence type="predicted"/>
<dbReference type="PROSITE" id="PS51186">
    <property type="entry name" value="GNAT"/>
    <property type="match status" value="1"/>
</dbReference>
<dbReference type="RefSeq" id="WP_069094594.1">
    <property type="nucleotide sequence ID" value="NZ_MASI01000002.1"/>
</dbReference>
<evidence type="ECO:0000313" key="3">
    <source>
        <dbReference type="Proteomes" id="UP000095087"/>
    </source>
</evidence>
<dbReference type="InterPro" id="IPR016181">
    <property type="entry name" value="Acyl_CoA_acyltransferase"/>
</dbReference>
<feature type="domain" description="N-acetyltransferase" evidence="1">
    <location>
        <begin position="43"/>
        <end position="198"/>
    </location>
</feature>
<sequence length="198" mass="22036">MAVVHTRYHPAVPATAPVELPRTLRERLARREVTLNGRDGLAYVVRPIRPTDAASLIRGYDALENMSKWFRMNHTMPHLSEAMALDFCTPDPAKDICLVIEGRGTLAGEILGGARIAGQPDGRTAEFSVSLRPEARHLDLARQALETVFAAGREMGYRRTWASIHADNTPMKTLARRLGCRLRRDPEDSALMLAERAI</sequence>
<dbReference type="EMBL" id="MASI01000002">
    <property type="protein sequence ID" value="ODA68105.1"/>
    <property type="molecule type" value="Genomic_DNA"/>
</dbReference>
<dbReference type="InterPro" id="IPR000182">
    <property type="entry name" value="GNAT_dom"/>
</dbReference>
<organism evidence="2 3">
    <name type="scientific">Methyloligella halotolerans</name>
    <dbReference type="NCBI Taxonomy" id="1177755"/>
    <lineage>
        <taxon>Bacteria</taxon>
        <taxon>Pseudomonadati</taxon>
        <taxon>Pseudomonadota</taxon>
        <taxon>Alphaproteobacteria</taxon>
        <taxon>Hyphomicrobiales</taxon>
        <taxon>Hyphomicrobiaceae</taxon>
        <taxon>Methyloligella</taxon>
    </lineage>
</organism>
<dbReference type="Pfam" id="PF13302">
    <property type="entry name" value="Acetyltransf_3"/>
    <property type="match status" value="1"/>
</dbReference>
<dbReference type="OrthoDB" id="9807426at2"/>
<protein>
    <recommendedName>
        <fullName evidence="1">N-acetyltransferase domain-containing protein</fullName>
    </recommendedName>
</protein>
<dbReference type="GO" id="GO:0016747">
    <property type="term" value="F:acyltransferase activity, transferring groups other than amino-acyl groups"/>
    <property type="evidence" value="ECO:0007669"/>
    <property type="project" value="InterPro"/>
</dbReference>
<accession>A0A1E2S1A2</accession>
<comment type="caution">
    <text evidence="2">The sequence shown here is derived from an EMBL/GenBank/DDBJ whole genome shotgun (WGS) entry which is preliminary data.</text>
</comment>
<keyword evidence="3" id="KW-1185">Reference proteome</keyword>
<dbReference type="STRING" id="1177755.A7A08_01275"/>
<reference evidence="2 3" key="1">
    <citation type="submission" date="2016-07" db="EMBL/GenBank/DDBJ databases">
        <title>Draft genome sequence of Methyloligella halotolerans C2T (VKM B-2706T=CCUG 61687T=DSM 25045T), a halotolerant polyhydroxybutyrate accumulating methylotroph.</title>
        <authorList>
            <person name="Vasilenko O.V."/>
            <person name="Doronina N.V."/>
            <person name="Poroshina M.N."/>
            <person name="Tarlachkov S.V."/>
            <person name="Trotsenko Y.A."/>
        </authorList>
    </citation>
    <scope>NUCLEOTIDE SEQUENCE [LARGE SCALE GENOMIC DNA]</scope>
    <source>
        <strain evidence="2 3">VKM B-2706</strain>
    </source>
</reference>
<evidence type="ECO:0000313" key="2">
    <source>
        <dbReference type="EMBL" id="ODA68105.1"/>
    </source>
</evidence>
<evidence type="ECO:0000259" key="1">
    <source>
        <dbReference type="PROSITE" id="PS51186"/>
    </source>
</evidence>